<dbReference type="CDD" id="cd03262">
    <property type="entry name" value="ABC_HisP_GlnQ"/>
    <property type="match status" value="1"/>
</dbReference>
<keyword evidence="2" id="KW-0813">Transport</keyword>
<evidence type="ECO:0000256" key="1">
    <source>
        <dbReference type="ARBA" id="ARBA00005417"/>
    </source>
</evidence>
<dbReference type="RefSeq" id="WP_052138266.1">
    <property type="nucleotide sequence ID" value="NZ_BJMC01000003.1"/>
</dbReference>
<dbReference type="InterPro" id="IPR027417">
    <property type="entry name" value="P-loop_NTPase"/>
</dbReference>
<evidence type="ECO:0000313" key="5">
    <source>
        <dbReference type="EMBL" id="AIY19729.2"/>
    </source>
</evidence>
<dbReference type="GO" id="GO:0005524">
    <property type="term" value="F:ATP binding"/>
    <property type="evidence" value="ECO:0007669"/>
    <property type="project" value="UniProtKB-KW"/>
</dbReference>
<dbReference type="InterPro" id="IPR003593">
    <property type="entry name" value="AAA+_ATPase"/>
</dbReference>
<dbReference type="InterPro" id="IPR030679">
    <property type="entry name" value="ABC_ATPase_HisP-typ"/>
</dbReference>
<dbReference type="eggNOG" id="COG1126">
    <property type="taxonomic scope" value="Bacteria"/>
</dbReference>
<dbReference type="Proteomes" id="UP000030300">
    <property type="component" value="Chromosome"/>
</dbReference>
<dbReference type="HOGENOM" id="CLU_000604_1_22_11"/>
<evidence type="ECO:0000256" key="3">
    <source>
        <dbReference type="ARBA" id="ARBA00022741"/>
    </source>
</evidence>
<dbReference type="STRING" id="2045.KR76_05155"/>
<dbReference type="InterPro" id="IPR017871">
    <property type="entry name" value="ABC_transporter-like_CS"/>
</dbReference>
<dbReference type="PANTHER" id="PTHR43166">
    <property type="entry name" value="AMINO ACID IMPORT ATP-BINDING PROTEIN"/>
    <property type="match status" value="1"/>
</dbReference>
<dbReference type="Gene3D" id="3.40.50.300">
    <property type="entry name" value="P-loop containing nucleotide triphosphate hydrolases"/>
    <property type="match status" value="1"/>
</dbReference>
<evidence type="ECO:0000256" key="2">
    <source>
        <dbReference type="ARBA" id="ARBA00022448"/>
    </source>
</evidence>
<dbReference type="SMART" id="SM00382">
    <property type="entry name" value="AAA"/>
    <property type="match status" value="1"/>
</dbReference>
<proteinExistence type="inferred from homology"/>
<organism evidence="5 6">
    <name type="scientific">Nocardioides simplex</name>
    <name type="common">Arthrobacter simplex</name>
    <dbReference type="NCBI Taxonomy" id="2045"/>
    <lineage>
        <taxon>Bacteria</taxon>
        <taxon>Bacillati</taxon>
        <taxon>Actinomycetota</taxon>
        <taxon>Actinomycetes</taxon>
        <taxon>Propionibacteriales</taxon>
        <taxon>Nocardioidaceae</taxon>
        <taxon>Pimelobacter</taxon>
    </lineage>
</organism>
<dbReference type="InterPro" id="IPR003439">
    <property type="entry name" value="ABC_transporter-like_ATP-bd"/>
</dbReference>
<evidence type="ECO:0000313" key="6">
    <source>
        <dbReference type="Proteomes" id="UP000030300"/>
    </source>
</evidence>
<comment type="similarity">
    <text evidence="1">Belongs to the ABC transporter superfamily.</text>
</comment>
<keyword evidence="6" id="KW-1185">Reference proteome</keyword>
<evidence type="ECO:0000256" key="4">
    <source>
        <dbReference type="ARBA" id="ARBA00022840"/>
    </source>
</evidence>
<dbReference type="PROSITE" id="PS50893">
    <property type="entry name" value="ABC_TRANSPORTER_2"/>
    <property type="match status" value="1"/>
</dbReference>
<dbReference type="OrthoDB" id="9806471at2"/>
<keyword evidence="3" id="KW-0547">Nucleotide-binding</keyword>
<dbReference type="GeneID" id="96608337"/>
<dbReference type="GO" id="GO:0016887">
    <property type="term" value="F:ATP hydrolysis activity"/>
    <property type="evidence" value="ECO:0007669"/>
    <property type="project" value="InterPro"/>
</dbReference>
<dbReference type="SUPFAM" id="SSF52540">
    <property type="entry name" value="P-loop containing nucleoside triphosphate hydrolases"/>
    <property type="match status" value="1"/>
</dbReference>
<protein>
    <submittedName>
        <fullName evidence="5">Glutamine ABC transporter, ATP-binding protein GlnQ</fullName>
    </submittedName>
</protein>
<dbReference type="GO" id="GO:0015424">
    <property type="term" value="F:ABC-type amino acid transporter activity"/>
    <property type="evidence" value="ECO:0007669"/>
    <property type="project" value="InterPro"/>
</dbReference>
<dbReference type="Pfam" id="PF00005">
    <property type="entry name" value="ABC_tran"/>
    <property type="match status" value="1"/>
</dbReference>
<gene>
    <name evidence="5" type="ORF">KR76_05155</name>
</gene>
<dbReference type="PROSITE" id="PS00211">
    <property type="entry name" value="ABC_TRANSPORTER_1"/>
    <property type="match status" value="1"/>
</dbReference>
<name>A0A0A1DQT5_NOCSI</name>
<dbReference type="KEGG" id="psim:KR76_05155"/>
<dbReference type="AlphaFoldDB" id="A0A0A1DQT5"/>
<reference evidence="5 6" key="1">
    <citation type="journal article" date="2015" name="Genome Announc.">
        <title>Complete Genome Sequence of Steroid-Transforming Nocardioides simplex VKM Ac-2033D.</title>
        <authorList>
            <person name="Shtratnikova V.Y."/>
            <person name="Schelkunov M.I."/>
            <person name="Pekov Y.A."/>
            <person name="Fokina V.V."/>
            <person name="Logacheva M.D."/>
            <person name="Sokolov S.L."/>
            <person name="Bragin E.Y."/>
            <person name="Ashapkin V.V."/>
            <person name="Donova M.V."/>
        </authorList>
    </citation>
    <scope>NUCLEOTIDE SEQUENCE [LARGE SCALE GENOMIC DNA]</scope>
    <source>
        <strain evidence="5 6">VKM Ac-2033D</strain>
    </source>
</reference>
<accession>A0A0A1DQT5</accession>
<dbReference type="PIRSF" id="PIRSF039085">
    <property type="entry name" value="ABC_ATPase_HisP"/>
    <property type="match status" value="1"/>
</dbReference>
<keyword evidence="4 5" id="KW-0067">ATP-binding</keyword>
<dbReference type="EMBL" id="CP009896">
    <property type="protein sequence ID" value="AIY19729.2"/>
    <property type="molecule type" value="Genomic_DNA"/>
</dbReference>
<dbReference type="InterPro" id="IPR050086">
    <property type="entry name" value="MetN_ABC_transporter-like"/>
</dbReference>
<sequence length="265" mass="29010">MTTATDAVQPGETPVLEAVGVTKRYGDLTVVDDVSLRVRAGETISLLGPSGAGKSSFLRCLNLLEPFDEGHVFLDGELLGYRPHRGRLRELSDRQLNRQRRHIGMVFQQFNLFAHKTVLENLVEAPIGVLGVDAEVARKEARDLLDQVGLADKEHVYPAQLSGGQQQRVAIARALAMHPKVMLFDEPTSALDPELVSEVLDVMKSLAASGMTMVVVTHEIGFAREVCDRFVFMERGAVVEVGAGASLAVDQVTHERTRAFLSRVL</sequence>
<dbReference type="PANTHER" id="PTHR43166:SF4">
    <property type="entry name" value="PHOSPHONATES IMPORT ATP-BINDING PROTEIN PHNC"/>
    <property type="match status" value="1"/>
</dbReference>